<evidence type="ECO:0000313" key="1">
    <source>
        <dbReference type="EMBL" id="TFK64563.1"/>
    </source>
</evidence>
<dbReference type="Proteomes" id="UP000308600">
    <property type="component" value="Unassembled WGS sequence"/>
</dbReference>
<accession>A0ACD3AF79</accession>
<evidence type="ECO:0000313" key="2">
    <source>
        <dbReference type="Proteomes" id="UP000308600"/>
    </source>
</evidence>
<reference evidence="1 2" key="1">
    <citation type="journal article" date="2019" name="Nat. Ecol. Evol.">
        <title>Megaphylogeny resolves global patterns of mushroom evolution.</title>
        <authorList>
            <person name="Varga T."/>
            <person name="Krizsan K."/>
            <person name="Foldi C."/>
            <person name="Dima B."/>
            <person name="Sanchez-Garcia M."/>
            <person name="Sanchez-Ramirez S."/>
            <person name="Szollosi G.J."/>
            <person name="Szarkandi J.G."/>
            <person name="Papp V."/>
            <person name="Albert L."/>
            <person name="Andreopoulos W."/>
            <person name="Angelini C."/>
            <person name="Antonin V."/>
            <person name="Barry K.W."/>
            <person name="Bougher N.L."/>
            <person name="Buchanan P."/>
            <person name="Buyck B."/>
            <person name="Bense V."/>
            <person name="Catcheside P."/>
            <person name="Chovatia M."/>
            <person name="Cooper J."/>
            <person name="Damon W."/>
            <person name="Desjardin D."/>
            <person name="Finy P."/>
            <person name="Geml J."/>
            <person name="Haridas S."/>
            <person name="Hughes K."/>
            <person name="Justo A."/>
            <person name="Karasinski D."/>
            <person name="Kautmanova I."/>
            <person name="Kiss B."/>
            <person name="Kocsube S."/>
            <person name="Kotiranta H."/>
            <person name="LaButti K.M."/>
            <person name="Lechner B.E."/>
            <person name="Liimatainen K."/>
            <person name="Lipzen A."/>
            <person name="Lukacs Z."/>
            <person name="Mihaltcheva S."/>
            <person name="Morgado L.N."/>
            <person name="Niskanen T."/>
            <person name="Noordeloos M.E."/>
            <person name="Ohm R.A."/>
            <person name="Ortiz-Santana B."/>
            <person name="Ovrebo C."/>
            <person name="Racz N."/>
            <person name="Riley R."/>
            <person name="Savchenko A."/>
            <person name="Shiryaev A."/>
            <person name="Soop K."/>
            <person name="Spirin V."/>
            <person name="Szebenyi C."/>
            <person name="Tomsovsky M."/>
            <person name="Tulloss R.E."/>
            <person name="Uehling J."/>
            <person name="Grigoriev I.V."/>
            <person name="Vagvolgyi C."/>
            <person name="Papp T."/>
            <person name="Martin F.M."/>
            <person name="Miettinen O."/>
            <person name="Hibbett D.S."/>
            <person name="Nagy L.G."/>
        </authorList>
    </citation>
    <scope>NUCLEOTIDE SEQUENCE [LARGE SCALE GENOMIC DNA]</scope>
    <source>
        <strain evidence="1 2">NL-1719</strain>
    </source>
</reference>
<dbReference type="EMBL" id="ML208470">
    <property type="protein sequence ID" value="TFK64563.1"/>
    <property type="molecule type" value="Genomic_DNA"/>
</dbReference>
<sequence length="164" mass="17985">MGSAETHEAHAAQSSPKENLESQISNLHNSSSNGTNIPECSKVDEEQEEKGDGTLNLFSSFKIKEFCGGMRRRKAALVQKDRLSKYQNPGLEVWRHSTEGSIVNVSWLGAPAGTLCTPTDAKFAIRSVAYCMVYAYGLALAARRRSLVGSSQWWPTMRAETGSE</sequence>
<organism evidence="1 2">
    <name type="scientific">Pluteus cervinus</name>
    <dbReference type="NCBI Taxonomy" id="181527"/>
    <lineage>
        <taxon>Eukaryota</taxon>
        <taxon>Fungi</taxon>
        <taxon>Dikarya</taxon>
        <taxon>Basidiomycota</taxon>
        <taxon>Agaricomycotina</taxon>
        <taxon>Agaricomycetes</taxon>
        <taxon>Agaricomycetidae</taxon>
        <taxon>Agaricales</taxon>
        <taxon>Pluteineae</taxon>
        <taxon>Pluteaceae</taxon>
        <taxon>Pluteus</taxon>
    </lineage>
</organism>
<keyword evidence="2" id="KW-1185">Reference proteome</keyword>
<proteinExistence type="predicted"/>
<name>A0ACD3AF79_9AGAR</name>
<protein>
    <submittedName>
        <fullName evidence="1">Uncharacterized protein</fullName>
    </submittedName>
</protein>
<gene>
    <name evidence="1" type="ORF">BDN72DRAFT_861294</name>
</gene>